<dbReference type="Proteomes" id="UP000181942">
    <property type="component" value="Unassembled WGS sequence"/>
</dbReference>
<sequence>MSEQSWYGVRCVFRHRELGVYEERVTLWTAGSLDEAISCAEAEAGEYCAALGEAEYTGFAEAFRMDGTPGAGAEVFSLMRESDLPSGAYVGKFYATGRERTG</sequence>
<gene>
    <name evidence="1" type="ORF">SAMN02787118_120105</name>
</gene>
<dbReference type="OrthoDB" id="3296292at2"/>
<evidence type="ECO:0000313" key="2">
    <source>
        <dbReference type="Proteomes" id="UP000181942"/>
    </source>
</evidence>
<name>A0A1I2RWN9_9ACTN</name>
<evidence type="ECO:0000313" key="1">
    <source>
        <dbReference type="EMBL" id="SFG42171.1"/>
    </source>
</evidence>
<protein>
    <recommendedName>
        <fullName evidence="3">DUF4288 domain-containing protein</fullName>
    </recommendedName>
</protein>
<dbReference type="RefSeq" id="WP_075031868.1">
    <property type="nucleotide sequence ID" value="NZ_FONR01000020.1"/>
</dbReference>
<accession>A0A1I2RWN9</accession>
<reference evidence="1 2" key="1">
    <citation type="submission" date="2016-10" db="EMBL/GenBank/DDBJ databases">
        <authorList>
            <person name="de Groot N.N."/>
        </authorList>
    </citation>
    <scope>NUCLEOTIDE SEQUENCE [LARGE SCALE GENOMIC DNA]</scope>
    <source>
        <strain evidence="1 2">OK461</strain>
    </source>
</reference>
<evidence type="ECO:0008006" key="3">
    <source>
        <dbReference type="Google" id="ProtNLM"/>
    </source>
</evidence>
<proteinExistence type="predicted"/>
<organism evidence="1 2">
    <name type="scientific">Streptomyces mirabilis</name>
    <dbReference type="NCBI Taxonomy" id="68239"/>
    <lineage>
        <taxon>Bacteria</taxon>
        <taxon>Bacillati</taxon>
        <taxon>Actinomycetota</taxon>
        <taxon>Actinomycetes</taxon>
        <taxon>Kitasatosporales</taxon>
        <taxon>Streptomycetaceae</taxon>
        <taxon>Streptomyces</taxon>
    </lineage>
</organism>
<dbReference type="AlphaFoldDB" id="A0A1I2RWN9"/>
<dbReference type="EMBL" id="FONR01000020">
    <property type="protein sequence ID" value="SFG42171.1"/>
    <property type="molecule type" value="Genomic_DNA"/>
</dbReference>